<evidence type="ECO:0000313" key="2">
    <source>
        <dbReference type="Proteomes" id="UP000217311"/>
    </source>
</evidence>
<accession>A0A290MQ17</accession>
<dbReference type="AlphaFoldDB" id="A0A290MQ17"/>
<protein>
    <submittedName>
        <fullName evidence="1">Uncharacterized protein</fullName>
    </submittedName>
</protein>
<sequence>MISRAEFEEAMLKMAELNTQRATEIRALDRLVMALACIGVDQAADRTAYTEKLRGMALGAVEQGSDPRVEPLRERLELLLAKIEAWSAQDHG</sequence>
<gene>
    <name evidence="1" type="ORF">CA606_18110</name>
</gene>
<proteinExistence type="predicted"/>
<evidence type="ECO:0000313" key="1">
    <source>
        <dbReference type="EMBL" id="ATC34089.1"/>
    </source>
</evidence>
<dbReference type="EMBL" id="CP023315">
    <property type="protein sequence ID" value="ATC34089.1"/>
    <property type="molecule type" value="Genomic_DNA"/>
</dbReference>
<dbReference type="RefSeq" id="WP_096053439.1">
    <property type="nucleotide sequence ID" value="NZ_CP023315.3"/>
</dbReference>
<organism evidence="1 2">
    <name type="scientific">Caulobacter vibrioides</name>
    <name type="common">Caulobacter crescentus</name>
    <dbReference type="NCBI Taxonomy" id="155892"/>
    <lineage>
        <taxon>Bacteria</taxon>
        <taxon>Pseudomonadati</taxon>
        <taxon>Pseudomonadota</taxon>
        <taxon>Alphaproteobacteria</taxon>
        <taxon>Caulobacterales</taxon>
        <taxon>Caulobacteraceae</taxon>
        <taxon>Caulobacter</taxon>
    </lineage>
</organism>
<reference evidence="2" key="1">
    <citation type="submission" date="2017-09" db="EMBL/GenBank/DDBJ databases">
        <title>Genome evolution observed in wild isolates of Caulobacter crescentus.</title>
        <authorList>
            <person name="Ely B."/>
            <person name="Wilson K."/>
            <person name="Scott D."/>
        </authorList>
    </citation>
    <scope>NUCLEOTIDE SEQUENCE [LARGE SCALE GENOMIC DNA]</scope>
    <source>
        <strain evidence="2">CB13b1a</strain>
    </source>
</reference>
<name>A0A290MQ17_CAUVI</name>
<dbReference type="Proteomes" id="UP000217311">
    <property type="component" value="Chromosome"/>
</dbReference>